<keyword evidence="4" id="KW-0808">Transferase</keyword>
<feature type="compositionally biased region" description="Basic and acidic residues" evidence="10">
    <location>
        <begin position="99"/>
        <end position="119"/>
    </location>
</feature>
<dbReference type="Gene3D" id="2.30.280.10">
    <property type="entry name" value="SRA-YDG"/>
    <property type="match status" value="1"/>
</dbReference>
<feature type="compositionally biased region" description="Pro residues" evidence="10">
    <location>
        <begin position="42"/>
        <end position="56"/>
    </location>
</feature>
<evidence type="ECO:0000256" key="8">
    <source>
        <dbReference type="ARBA" id="ARBA00023328"/>
    </source>
</evidence>
<dbReference type="PROSITE" id="PS50868">
    <property type="entry name" value="POST_SET"/>
    <property type="match status" value="1"/>
</dbReference>
<dbReference type="GO" id="GO:0008168">
    <property type="term" value="F:methyltransferase activity"/>
    <property type="evidence" value="ECO:0007669"/>
    <property type="project" value="UniProtKB-KW"/>
</dbReference>
<dbReference type="InterPro" id="IPR015947">
    <property type="entry name" value="PUA-like_sf"/>
</dbReference>
<evidence type="ECO:0000313" key="15">
    <source>
        <dbReference type="EMBL" id="KAL3717868.1"/>
    </source>
</evidence>
<dbReference type="PROSITE" id="PS50867">
    <property type="entry name" value="PRE_SET"/>
    <property type="match status" value="1"/>
</dbReference>
<dbReference type="SMART" id="SM00466">
    <property type="entry name" value="SRA"/>
    <property type="match status" value="1"/>
</dbReference>
<dbReference type="PROSITE" id="PS51015">
    <property type="entry name" value="YDG"/>
    <property type="match status" value="1"/>
</dbReference>
<dbReference type="InterPro" id="IPR003105">
    <property type="entry name" value="SRA_YDG"/>
</dbReference>
<feature type="region of interest" description="Disordered" evidence="10">
    <location>
        <begin position="34"/>
        <end position="142"/>
    </location>
</feature>
<keyword evidence="3" id="KW-0489">Methyltransferase</keyword>
<dbReference type="GO" id="GO:0000775">
    <property type="term" value="C:chromosome, centromeric region"/>
    <property type="evidence" value="ECO:0007669"/>
    <property type="project" value="UniProtKB-SubCell"/>
</dbReference>
<dbReference type="AlphaFoldDB" id="A0ABD3IUC0"/>
<evidence type="ECO:0000256" key="4">
    <source>
        <dbReference type="ARBA" id="ARBA00022679"/>
    </source>
</evidence>
<reference evidence="15 16" key="1">
    <citation type="submission" date="2024-11" db="EMBL/GenBank/DDBJ databases">
        <title>Chromosome-level genome assembly of Eucalyptus globulus Labill. provides insights into its genome evolution.</title>
        <authorList>
            <person name="Li X."/>
        </authorList>
    </citation>
    <scope>NUCLEOTIDE SEQUENCE [LARGE SCALE GENOMIC DNA]</scope>
    <source>
        <strain evidence="15">CL2024</strain>
        <tissue evidence="15">Fresh tender leaves</tissue>
    </source>
</reference>
<dbReference type="GO" id="GO:0005634">
    <property type="term" value="C:nucleus"/>
    <property type="evidence" value="ECO:0007669"/>
    <property type="project" value="UniProtKB-SubCell"/>
</dbReference>
<feature type="domain" description="YDG" evidence="14">
    <location>
        <begin position="218"/>
        <end position="366"/>
    </location>
</feature>
<sequence length="682" mass="76207">MQGGAGNHSVPQAASFDKTRVLDVKPLRVLKPLFTASGENPPSFPIPPGGPAPPGTLPFYPFGVPREYQTSRSDAQREAPVAPAPLRSFRTPGQGKNVEASREDRAGDGRNYDNSDLRPSRPSRKMGKRSKESEFWVADGEDSGGPDYAVPINSIQREDGDRNVVDYVLVTFDGIRRRLSQLEDSNEGQTGGIKRADLKAGNILMSKGFRTNMRRRIGAIPGVEVGDIFFFRMEMCVVGLHAPSMAGIDYLNVKGDHQEESVALSIVSSGSYEDDAGDKDVLIYSGQGGVSAKKDKEASDQKLERGNLALERSLRRANEVRVIRGMKDIMSPNSKVYVYDGLYRVQESWMDKGKSGANIFKYKLMRIPGQPDAFAVWKSIERCKEVMSTRPGLILSDLTSGSEHVPVSLVNEVDNERGPAYFNYFYDLRYIKPYNLSNTSHGCNCSDACKPGDLNCSCIQKNGGDFPFTGTGVLVSRKPLVHECGPSCRCSPNCKNRVSQSGLKLHLEVFKTKDRGWGLRSWDPIRAGSFICHYAGDVIDGSRLKHKLEQGEGDEHVFDTSRVYELFKWNYESGLLGEHSNDSSEEYSIPHPLIITAKNFGNVARFMNHSCNPNVFWQPVFYQQNKECYIRIAFYAKRHIPPMTELTYDYGILPDDRDIYITRYRKKKCLCGTSKCRGYFGL</sequence>
<dbReference type="PROSITE" id="PS51575">
    <property type="entry name" value="SAM_MT43_SUVAR39_2"/>
    <property type="match status" value="1"/>
</dbReference>
<dbReference type="SUPFAM" id="SSF88697">
    <property type="entry name" value="PUA domain-like"/>
    <property type="match status" value="1"/>
</dbReference>
<evidence type="ECO:0000259" key="11">
    <source>
        <dbReference type="PROSITE" id="PS50280"/>
    </source>
</evidence>
<dbReference type="SMART" id="SM00317">
    <property type="entry name" value="SET"/>
    <property type="match status" value="1"/>
</dbReference>
<organism evidence="15 16">
    <name type="scientific">Eucalyptus globulus</name>
    <name type="common">Tasmanian blue gum</name>
    <dbReference type="NCBI Taxonomy" id="34317"/>
    <lineage>
        <taxon>Eukaryota</taxon>
        <taxon>Viridiplantae</taxon>
        <taxon>Streptophyta</taxon>
        <taxon>Embryophyta</taxon>
        <taxon>Tracheophyta</taxon>
        <taxon>Spermatophyta</taxon>
        <taxon>Magnoliopsida</taxon>
        <taxon>eudicotyledons</taxon>
        <taxon>Gunneridae</taxon>
        <taxon>Pentapetalae</taxon>
        <taxon>rosids</taxon>
        <taxon>malvids</taxon>
        <taxon>Myrtales</taxon>
        <taxon>Myrtaceae</taxon>
        <taxon>Myrtoideae</taxon>
        <taxon>Eucalypteae</taxon>
        <taxon>Eucalyptus</taxon>
    </lineage>
</organism>
<dbReference type="FunFam" id="2.30.280.10:FF:000003">
    <property type="entry name" value="Histone-lysine N-methyltransferase, H3 lysine-9 specific SUVH5"/>
    <property type="match status" value="1"/>
</dbReference>
<keyword evidence="7 9" id="KW-0539">Nucleus</keyword>
<evidence type="ECO:0000259" key="14">
    <source>
        <dbReference type="PROSITE" id="PS51015"/>
    </source>
</evidence>
<evidence type="ECO:0000256" key="3">
    <source>
        <dbReference type="ARBA" id="ARBA00022603"/>
    </source>
</evidence>
<dbReference type="SUPFAM" id="SSF82199">
    <property type="entry name" value="SET domain"/>
    <property type="match status" value="1"/>
</dbReference>
<evidence type="ECO:0000256" key="1">
    <source>
        <dbReference type="ARBA" id="ARBA00004584"/>
    </source>
</evidence>
<evidence type="ECO:0000313" key="16">
    <source>
        <dbReference type="Proteomes" id="UP001634007"/>
    </source>
</evidence>
<evidence type="ECO:0000256" key="5">
    <source>
        <dbReference type="ARBA" id="ARBA00022691"/>
    </source>
</evidence>
<dbReference type="PANTHER" id="PTHR45660">
    <property type="entry name" value="HISTONE-LYSINE N-METHYLTRANSFERASE SETMAR"/>
    <property type="match status" value="1"/>
</dbReference>
<evidence type="ECO:0008006" key="17">
    <source>
        <dbReference type="Google" id="ProtNLM"/>
    </source>
</evidence>
<evidence type="ECO:0000256" key="9">
    <source>
        <dbReference type="PROSITE-ProRule" id="PRU00358"/>
    </source>
</evidence>
<dbReference type="SMART" id="SM00468">
    <property type="entry name" value="PreSET"/>
    <property type="match status" value="1"/>
</dbReference>
<evidence type="ECO:0000256" key="10">
    <source>
        <dbReference type="SAM" id="MobiDB-lite"/>
    </source>
</evidence>
<dbReference type="InterPro" id="IPR001214">
    <property type="entry name" value="SET_dom"/>
</dbReference>
<evidence type="ECO:0000256" key="7">
    <source>
        <dbReference type="ARBA" id="ARBA00023242"/>
    </source>
</evidence>
<comment type="subcellular location">
    <subcellularLocation>
        <location evidence="1">Chromosome</location>
        <location evidence="1">Centromere</location>
    </subcellularLocation>
    <subcellularLocation>
        <location evidence="9">Nucleus</location>
    </subcellularLocation>
</comment>
<dbReference type="InterPro" id="IPR007728">
    <property type="entry name" value="Pre-SET_dom"/>
</dbReference>
<gene>
    <name evidence="15" type="ORF">ACJRO7_003069</name>
</gene>
<comment type="caution">
    <text evidence="15">The sequence shown here is derived from an EMBL/GenBank/DDBJ whole genome shotgun (WGS) entry which is preliminary data.</text>
</comment>
<dbReference type="Proteomes" id="UP001634007">
    <property type="component" value="Unassembled WGS sequence"/>
</dbReference>
<dbReference type="Gene3D" id="2.170.270.10">
    <property type="entry name" value="SET domain"/>
    <property type="match status" value="1"/>
</dbReference>
<dbReference type="EMBL" id="JBJKBG010000010">
    <property type="protein sequence ID" value="KAL3717869.1"/>
    <property type="molecule type" value="Genomic_DNA"/>
</dbReference>
<dbReference type="InterPro" id="IPR051357">
    <property type="entry name" value="H3K9_HMTase_SUVAR3-9"/>
</dbReference>
<dbReference type="PROSITE" id="PS50280">
    <property type="entry name" value="SET"/>
    <property type="match status" value="1"/>
</dbReference>
<feature type="domain" description="SET" evidence="11">
    <location>
        <begin position="505"/>
        <end position="651"/>
    </location>
</feature>
<dbReference type="Pfam" id="PF05033">
    <property type="entry name" value="Pre-SET"/>
    <property type="match status" value="1"/>
</dbReference>
<evidence type="ECO:0000256" key="6">
    <source>
        <dbReference type="ARBA" id="ARBA00022853"/>
    </source>
</evidence>
<feature type="domain" description="Pre-SET" evidence="12">
    <location>
        <begin position="441"/>
        <end position="502"/>
    </location>
</feature>
<evidence type="ECO:0000256" key="2">
    <source>
        <dbReference type="ARBA" id="ARBA00022454"/>
    </source>
</evidence>
<dbReference type="GO" id="GO:0032259">
    <property type="term" value="P:methylation"/>
    <property type="evidence" value="ECO:0007669"/>
    <property type="project" value="UniProtKB-KW"/>
</dbReference>
<dbReference type="Pfam" id="PF00856">
    <property type="entry name" value="SET"/>
    <property type="match status" value="1"/>
</dbReference>
<name>A0ABD3IUC0_EUCGL</name>
<accession>A0ABD3IUC0</accession>
<evidence type="ECO:0000259" key="13">
    <source>
        <dbReference type="PROSITE" id="PS50868"/>
    </source>
</evidence>
<feature type="domain" description="Post-SET" evidence="13">
    <location>
        <begin position="665"/>
        <end position="681"/>
    </location>
</feature>
<evidence type="ECO:0000259" key="12">
    <source>
        <dbReference type="PROSITE" id="PS50867"/>
    </source>
</evidence>
<protein>
    <recommendedName>
        <fullName evidence="17">Histone-lysine N-methyltransferase, H3 lysine-9 specific SUVH1</fullName>
    </recommendedName>
</protein>
<proteinExistence type="predicted"/>
<keyword evidence="8" id="KW-0137">Centromere</keyword>
<keyword evidence="5" id="KW-0949">S-adenosyl-L-methionine</keyword>
<keyword evidence="16" id="KW-1185">Reference proteome</keyword>
<dbReference type="InterPro" id="IPR003616">
    <property type="entry name" value="Post-SET_dom"/>
</dbReference>
<keyword evidence="6" id="KW-0156">Chromatin regulator</keyword>
<dbReference type="PANTHER" id="PTHR45660:SF73">
    <property type="entry name" value="HISTONE-LYSINE N-METHYLTRANSFERASE, H3 LYSINE-9 SPECIFIC SUVH1"/>
    <property type="match status" value="1"/>
</dbReference>
<dbReference type="GO" id="GO:0006325">
    <property type="term" value="P:chromatin organization"/>
    <property type="evidence" value="ECO:0007669"/>
    <property type="project" value="UniProtKB-KW"/>
</dbReference>
<dbReference type="InterPro" id="IPR036987">
    <property type="entry name" value="SRA-YDG_sf"/>
</dbReference>
<dbReference type="Pfam" id="PF02182">
    <property type="entry name" value="SAD_SRA"/>
    <property type="match status" value="1"/>
</dbReference>
<dbReference type="EMBL" id="JBJKBG010000010">
    <property type="protein sequence ID" value="KAL3717868.1"/>
    <property type="molecule type" value="Genomic_DNA"/>
</dbReference>
<dbReference type="InterPro" id="IPR025794">
    <property type="entry name" value="H3-K9-MeTrfase_plant"/>
</dbReference>
<dbReference type="InterPro" id="IPR046341">
    <property type="entry name" value="SET_dom_sf"/>
</dbReference>
<keyword evidence="2" id="KW-0158">Chromosome</keyword>
<feature type="region of interest" description="Disordered" evidence="10">
    <location>
        <begin position="1"/>
        <end position="22"/>
    </location>
</feature>